<evidence type="ECO:0000256" key="1">
    <source>
        <dbReference type="SAM" id="Phobius"/>
    </source>
</evidence>
<protein>
    <submittedName>
        <fullName evidence="2">Uncharacterized protein</fullName>
    </submittedName>
</protein>
<keyword evidence="1" id="KW-1133">Transmembrane helix</keyword>
<keyword evidence="1" id="KW-0472">Membrane</keyword>
<feature type="transmembrane region" description="Helical" evidence="1">
    <location>
        <begin position="6"/>
        <end position="29"/>
    </location>
</feature>
<organism evidence="2 3">
    <name type="scientific">Carboxydocella sporoproducens DSM 16521</name>
    <dbReference type="NCBI Taxonomy" id="1121270"/>
    <lineage>
        <taxon>Bacteria</taxon>
        <taxon>Bacillati</taxon>
        <taxon>Bacillota</taxon>
        <taxon>Clostridia</taxon>
        <taxon>Eubacteriales</taxon>
        <taxon>Clostridiales Family XVI. Incertae Sedis</taxon>
        <taxon>Carboxydocella</taxon>
    </lineage>
</organism>
<reference evidence="3" key="1">
    <citation type="submission" date="2017-02" db="EMBL/GenBank/DDBJ databases">
        <authorList>
            <person name="Varghese N."/>
            <person name="Submissions S."/>
        </authorList>
    </citation>
    <scope>NUCLEOTIDE SEQUENCE [LARGE SCALE GENOMIC DNA]</scope>
    <source>
        <strain evidence="3">DSM 16521</strain>
    </source>
</reference>
<dbReference type="EMBL" id="FUXM01000006">
    <property type="protein sequence ID" value="SJZ73167.1"/>
    <property type="molecule type" value="Genomic_DNA"/>
</dbReference>
<keyword evidence="3" id="KW-1185">Reference proteome</keyword>
<gene>
    <name evidence="2" type="ORF">SAMN02745885_00771</name>
</gene>
<name>A0A1T4N2A2_9FIRM</name>
<sequence length="68" mass="7706">MKKVKLSTLINIILAVSLLAVVGFGWFYLKKQSPIDKVASVLDVTSTVPNPKYLYTIYMLFAMYPFSE</sequence>
<evidence type="ECO:0000313" key="3">
    <source>
        <dbReference type="Proteomes" id="UP000189933"/>
    </source>
</evidence>
<proteinExistence type="predicted"/>
<dbReference type="AlphaFoldDB" id="A0A1T4N2A2"/>
<dbReference type="RefSeq" id="WP_078664877.1">
    <property type="nucleotide sequence ID" value="NZ_FUXM01000006.1"/>
</dbReference>
<accession>A0A1T4N2A2</accession>
<evidence type="ECO:0000313" key="2">
    <source>
        <dbReference type="EMBL" id="SJZ73167.1"/>
    </source>
</evidence>
<keyword evidence="1" id="KW-0812">Transmembrane</keyword>
<dbReference type="Proteomes" id="UP000189933">
    <property type="component" value="Unassembled WGS sequence"/>
</dbReference>